<dbReference type="Pfam" id="PF19820">
    <property type="entry name" value="DUF6303"/>
    <property type="match status" value="1"/>
</dbReference>
<evidence type="ECO:0000313" key="1">
    <source>
        <dbReference type="EMBL" id="MDH2388295.1"/>
    </source>
</evidence>
<gene>
    <name evidence="1" type="ORF">QCN29_05725</name>
</gene>
<protein>
    <submittedName>
        <fullName evidence="1">DUF6303 family protein</fullName>
    </submittedName>
</protein>
<name>A0ABT6HI73_9ACTN</name>
<sequence length="92" mass="10138">MAAAFTAQMSRRRGRWRLYVVLLNTCVAWPERDLGGGAVVLTVQARSRALNALGYALTDGARWEWTEDSESPDDPSSAVLLIASVTVREATW</sequence>
<comment type="caution">
    <text evidence="1">The sequence shown here is derived from an EMBL/GenBank/DDBJ whole genome shotgun (WGS) entry which is preliminary data.</text>
</comment>
<reference evidence="1 2" key="1">
    <citation type="submission" date="2023-04" db="EMBL/GenBank/DDBJ databases">
        <title>Streptomyces chengmaiensis sp. nov. isolated from the stem of mangrove plant in Hainan.</title>
        <authorList>
            <person name="Huang X."/>
            <person name="Zhou S."/>
            <person name="Chu X."/>
            <person name="Xie Y."/>
            <person name="Lin Y."/>
        </authorList>
    </citation>
    <scope>NUCLEOTIDE SEQUENCE [LARGE SCALE GENOMIC DNA]</scope>
    <source>
        <strain evidence="1 2">HNM0663</strain>
    </source>
</reference>
<dbReference type="InterPro" id="IPR046270">
    <property type="entry name" value="DUF6303"/>
</dbReference>
<proteinExistence type="predicted"/>
<dbReference type="EMBL" id="JARWBG010000004">
    <property type="protein sequence ID" value="MDH2388295.1"/>
    <property type="molecule type" value="Genomic_DNA"/>
</dbReference>
<organism evidence="1 2">
    <name type="scientific">Streptomyces chengmaiensis</name>
    <dbReference type="NCBI Taxonomy" id="3040919"/>
    <lineage>
        <taxon>Bacteria</taxon>
        <taxon>Bacillati</taxon>
        <taxon>Actinomycetota</taxon>
        <taxon>Actinomycetes</taxon>
        <taxon>Kitasatosporales</taxon>
        <taxon>Streptomycetaceae</taxon>
        <taxon>Streptomyces</taxon>
    </lineage>
</organism>
<dbReference type="Proteomes" id="UP001223144">
    <property type="component" value="Unassembled WGS sequence"/>
</dbReference>
<keyword evidence="2" id="KW-1185">Reference proteome</keyword>
<accession>A0ABT6HI73</accession>
<dbReference type="RefSeq" id="WP_279926593.1">
    <property type="nucleotide sequence ID" value="NZ_JARWBG010000004.1"/>
</dbReference>
<evidence type="ECO:0000313" key="2">
    <source>
        <dbReference type="Proteomes" id="UP001223144"/>
    </source>
</evidence>